<dbReference type="EMBL" id="KV425928">
    <property type="protein sequence ID" value="KZV97637.1"/>
    <property type="molecule type" value="Genomic_DNA"/>
</dbReference>
<evidence type="ECO:0000313" key="1">
    <source>
        <dbReference type="EMBL" id="KZV97637.1"/>
    </source>
</evidence>
<dbReference type="InParanoid" id="A0A165LBE4"/>
<dbReference type="Proteomes" id="UP000077266">
    <property type="component" value="Unassembled WGS sequence"/>
</dbReference>
<feature type="non-terminal residue" evidence="1">
    <location>
        <position position="1"/>
    </location>
</feature>
<dbReference type="AlphaFoldDB" id="A0A165LBE4"/>
<protein>
    <submittedName>
        <fullName evidence="1">Uncharacterized protein</fullName>
    </submittedName>
</protein>
<name>A0A165LBE4_EXIGL</name>
<organism evidence="1 2">
    <name type="scientific">Exidia glandulosa HHB12029</name>
    <dbReference type="NCBI Taxonomy" id="1314781"/>
    <lineage>
        <taxon>Eukaryota</taxon>
        <taxon>Fungi</taxon>
        <taxon>Dikarya</taxon>
        <taxon>Basidiomycota</taxon>
        <taxon>Agaricomycotina</taxon>
        <taxon>Agaricomycetes</taxon>
        <taxon>Auriculariales</taxon>
        <taxon>Exidiaceae</taxon>
        <taxon>Exidia</taxon>
    </lineage>
</organism>
<keyword evidence="2" id="KW-1185">Reference proteome</keyword>
<reference evidence="1 2" key="1">
    <citation type="journal article" date="2016" name="Mol. Biol. Evol.">
        <title>Comparative Genomics of Early-Diverging Mushroom-Forming Fungi Provides Insights into the Origins of Lignocellulose Decay Capabilities.</title>
        <authorList>
            <person name="Nagy L.G."/>
            <person name="Riley R."/>
            <person name="Tritt A."/>
            <person name="Adam C."/>
            <person name="Daum C."/>
            <person name="Floudas D."/>
            <person name="Sun H."/>
            <person name="Yadav J.S."/>
            <person name="Pangilinan J."/>
            <person name="Larsson K.H."/>
            <person name="Matsuura K."/>
            <person name="Barry K."/>
            <person name="Labutti K."/>
            <person name="Kuo R."/>
            <person name="Ohm R.A."/>
            <person name="Bhattacharya S.S."/>
            <person name="Shirouzu T."/>
            <person name="Yoshinaga Y."/>
            <person name="Martin F.M."/>
            <person name="Grigoriev I.V."/>
            <person name="Hibbett D.S."/>
        </authorList>
    </citation>
    <scope>NUCLEOTIDE SEQUENCE [LARGE SCALE GENOMIC DNA]</scope>
    <source>
        <strain evidence="1 2">HHB12029</strain>
    </source>
</reference>
<accession>A0A165LBE4</accession>
<evidence type="ECO:0000313" key="2">
    <source>
        <dbReference type="Proteomes" id="UP000077266"/>
    </source>
</evidence>
<gene>
    <name evidence="1" type="ORF">EXIGLDRAFT_607869</name>
</gene>
<dbReference type="OrthoDB" id="3269001at2759"/>
<sequence>SETAAELAKGTVMSDNHYQLLLDYLNHRRSVWVHRGAPFRSFYDKVLPGHARHPTQISHDDRTYSCRSAHEGNSCILFDSPNGARYSGFVDAIWTMPLDGLERSFLLMRVHDALGPEDTAKSPFMLRPRLRCRLAPSTPSDRYEVIETHHIVSHLAMWKRPRGTYGIDIETIILCDALNRGRNG</sequence>
<proteinExistence type="predicted"/>